<dbReference type="InterPro" id="IPR000210">
    <property type="entry name" value="BTB/POZ_dom"/>
</dbReference>
<proteinExistence type="inferred from homology"/>
<dbReference type="EMBL" id="CM029045">
    <property type="protein sequence ID" value="KAG2598355.1"/>
    <property type="molecule type" value="Genomic_DNA"/>
</dbReference>
<dbReference type="InterPro" id="IPR002083">
    <property type="entry name" value="MATH/TRAF_dom"/>
</dbReference>
<reference evidence="4" key="1">
    <citation type="submission" date="2020-05" db="EMBL/GenBank/DDBJ databases">
        <title>WGS assembly of Panicum virgatum.</title>
        <authorList>
            <person name="Lovell J.T."/>
            <person name="Jenkins J."/>
            <person name="Shu S."/>
            <person name="Juenger T.E."/>
            <person name="Schmutz J."/>
        </authorList>
    </citation>
    <scope>NUCLEOTIDE SEQUENCE</scope>
    <source>
        <strain evidence="4">AP13</strain>
    </source>
</reference>
<dbReference type="InterPro" id="IPR045005">
    <property type="entry name" value="BPM1-6"/>
</dbReference>
<dbReference type="InterPro" id="IPR056423">
    <property type="entry name" value="BACK_BPM_SPOP"/>
</dbReference>
<evidence type="ECO:0000256" key="1">
    <source>
        <dbReference type="ARBA" id="ARBA00004906"/>
    </source>
</evidence>
<accession>A0A8T0SMK0</accession>
<dbReference type="CDD" id="cd18280">
    <property type="entry name" value="BTB_POZ_BPM_plant"/>
    <property type="match status" value="1"/>
</dbReference>
<comment type="similarity">
    <text evidence="2">Belongs to the Tdpoz family.</text>
</comment>
<name>A0A8T0SMK0_PANVG</name>
<dbReference type="Proteomes" id="UP000823388">
    <property type="component" value="Chromosome 5K"/>
</dbReference>
<dbReference type="CDD" id="cd00121">
    <property type="entry name" value="MATH"/>
    <property type="match status" value="1"/>
</dbReference>
<evidence type="ECO:0000313" key="5">
    <source>
        <dbReference type="Proteomes" id="UP000823388"/>
    </source>
</evidence>
<feature type="domain" description="BTB" evidence="3">
    <location>
        <begin position="193"/>
        <end position="254"/>
    </location>
</feature>
<dbReference type="SUPFAM" id="SSF54695">
    <property type="entry name" value="POZ domain"/>
    <property type="match status" value="1"/>
</dbReference>
<dbReference type="PROSITE" id="PS50097">
    <property type="entry name" value="BTB"/>
    <property type="match status" value="1"/>
</dbReference>
<protein>
    <recommendedName>
        <fullName evidence="3">BTB domain-containing protein</fullName>
    </recommendedName>
</protein>
<evidence type="ECO:0000259" key="3">
    <source>
        <dbReference type="PROSITE" id="PS50097"/>
    </source>
</evidence>
<gene>
    <name evidence="4" type="ORF">PVAP13_5KG364800</name>
</gene>
<comment type="caution">
    <text evidence="4">The sequence shown here is derived from an EMBL/GenBank/DDBJ whole genome shotgun (WGS) entry which is preliminary data.</text>
</comment>
<dbReference type="PANTHER" id="PTHR26379:SF180">
    <property type="entry name" value="TRAF TRANSCRIPTION FACTOR"/>
    <property type="match status" value="1"/>
</dbReference>
<dbReference type="AlphaFoldDB" id="A0A8T0SMK0"/>
<dbReference type="Gene3D" id="3.30.710.10">
    <property type="entry name" value="Potassium Channel Kv1.1, Chain A"/>
    <property type="match status" value="1"/>
</dbReference>
<evidence type="ECO:0000313" key="4">
    <source>
        <dbReference type="EMBL" id="KAG2598355.1"/>
    </source>
</evidence>
<dbReference type="SUPFAM" id="SSF49599">
    <property type="entry name" value="TRAF domain-like"/>
    <property type="match status" value="1"/>
</dbReference>
<comment type="pathway">
    <text evidence="1">Protein modification; protein ubiquitination.</text>
</comment>
<keyword evidence="5" id="KW-1185">Reference proteome</keyword>
<evidence type="ECO:0000256" key="2">
    <source>
        <dbReference type="ARBA" id="ARBA00010846"/>
    </source>
</evidence>
<dbReference type="Pfam" id="PF00651">
    <property type="entry name" value="BTB"/>
    <property type="match status" value="1"/>
</dbReference>
<dbReference type="Gene3D" id="1.25.40.420">
    <property type="match status" value="1"/>
</dbReference>
<dbReference type="InterPro" id="IPR011333">
    <property type="entry name" value="SKP1/BTB/POZ_sf"/>
</dbReference>
<sequence>MEHDGTNLTVTEAVRSVQLLKIDGYCATAAMETSEFIKSRWNIYGHEWEVRFYPNYWHFFEDLEETYYQFDDDYHTEWVALKLILVSEPQRDKLRVNLSCRLVCPSQHLDPSEEKIVSHVFDSHSKCSPEVLLMPKHVLPSSGYIVNDSLTVECTITVLGHFDTADKEQPLPVPPPSDLHQHLGELLESQDGADITFHVSGESFAAHKVILAARSPVFKAKFFGGMEETSSESVVIEDMEAAVFKSMLHFIYTDMAPELDGDLEPQAAATKAQHLLAAADSRYGLNRLKLICECKLSGGIDIGIAATTLALAEQHHCSLLKAKCLEFVTKSPETLDAVLATDGYAHLVASCPLVLTELLRAARGRKI</sequence>
<organism evidence="4 5">
    <name type="scientific">Panicum virgatum</name>
    <name type="common">Blackwell switchgrass</name>
    <dbReference type="NCBI Taxonomy" id="38727"/>
    <lineage>
        <taxon>Eukaryota</taxon>
        <taxon>Viridiplantae</taxon>
        <taxon>Streptophyta</taxon>
        <taxon>Embryophyta</taxon>
        <taxon>Tracheophyta</taxon>
        <taxon>Spermatophyta</taxon>
        <taxon>Magnoliopsida</taxon>
        <taxon>Liliopsida</taxon>
        <taxon>Poales</taxon>
        <taxon>Poaceae</taxon>
        <taxon>PACMAD clade</taxon>
        <taxon>Panicoideae</taxon>
        <taxon>Panicodae</taxon>
        <taxon>Paniceae</taxon>
        <taxon>Panicinae</taxon>
        <taxon>Panicum</taxon>
        <taxon>Panicum sect. Hiantes</taxon>
    </lineage>
</organism>
<dbReference type="Gene3D" id="2.60.210.10">
    <property type="entry name" value="Apoptosis, Tumor Necrosis Factor Receptor Associated Protein 2, Chain A"/>
    <property type="match status" value="1"/>
</dbReference>
<dbReference type="PANTHER" id="PTHR26379">
    <property type="entry name" value="BTB/POZ AND MATH DOMAIN-CONTAINING PROTEIN 1"/>
    <property type="match status" value="1"/>
</dbReference>
<dbReference type="GO" id="GO:0016567">
    <property type="term" value="P:protein ubiquitination"/>
    <property type="evidence" value="ECO:0007669"/>
    <property type="project" value="InterPro"/>
</dbReference>
<dbReference type="SMART" id="SM00225">
    <property type="entry name" value="BTB"/>
    <property type="match status" value="1"/>
</dbReference>
<dbReference type="InterPro" id="IPR008974">
    <property type="entry name" value="TRAF-like"/>
</dbReference>
<dbReference type="Pfam" id="PF24570">
    <property type="entry name" value="BACK_BPM_SPOP"/>
    <property type="match status" value="1"/>
</dbReference>